<dbReference type="InterPro" id="IPR036052">
    <property type="entry name" value="TrpB-like_PALP_sf"/>
</dbReference>
<feature type="non-terminal residue" evidence="1">
    <location>
        <position position="169"/>
    </location>
</feature>
<reference evidence="1" key="1">
    <citation type="submission" date="2020-10" db="EMBL/GenBank/DDBJ databases">
        <authorList>
            <person name="Gilroy R."/>
        </authorList>
    </citation>
    <scope>NUCLEOTIDE SEQUENCE</scope>
    <source>
        <strain evidence="1">14700</strain>
    </source>
</reference>
<evidence type="ECO:0000313" key="2">
    <source>
        <dbReference type="Proteomes" id="UP000810292"/>
    </source>
</evidence>
<gene>
    <name evidence="1" type="ORF">IAA72_03625</name>
</gene>
<proteinExistence type="predicted"/>
<protein>
    <submittedName>
        <fullName evidence="1">Pyridoxal-5-phosphate-dependent protein subunit beta</fullName>
    </submittedName>
</protein>
<sequence length="169" mass="18585">MLINLRKHKAIIAKNAERCREKGIILPTFAQMKDPALIPDDIKERLKGVGLWDVNPLNLFRINWHNEPKDFGGGFGGVNYIEIPREITGTKARIIALAGKWFPCGVHKVGATYACLAPALVTGNFDATEQQAVWPSTGNYCRGGAYNSALLGCSSIAILPEDMSQERFN</sequence>
<dbReference type="Proteomes" id="UP000810292">
    <property type="component" value="Unassembled WGS sequence"/>
</dbReference>
<dbReference type="AlphaFoldDB" id="A0A9D9NCL7"/>
<comment type="caution">
    <text evidence="1">The sequence shown here is derived from an EMBL/GenBank/DDBJ whole genome shotgun (WGS) entry which is preliminary data.</text>
</comment>
<name>A0A9D9NCL7_9SPIO</name>
<dbReference type="SUPFAM" id="SSF53686">
    <property type="entry name" value="Tryptophan synthase beta subunit-like PLP-dependent enzymes"/>
    <property type="match status" value="1"/>
</dbReference>
<evidence type="ECO:0000313" key="1">
    <source>
        <dbReference type="EMBL" id="MBO8468857.1"/>
    </source>
</evidence>
<reference evidence="1" key="2">
    <citation type="journal article" date="2021" name="PeerJ">
        <title>Extensive microbial diversity within the chicken gut microbiome revealed by metagenomics and culture.</title>
        <authorList>
            <person name="Gilroy R."/>
            <person name="Ravi A."/>
            <person name="Getino M."/>
            <person name="Pursley I."/>
            <person name="Horton D.L."/>
            <person name="Alikhan N.F."/>
            <person name="Baker D."/>
            <person name="Gharbi K."/>
            <person name="Hall N."/>
            <person name="Watson M."/>
            <person name="Adriaenssens E.M."/>
            <person name="Foster-Nyarko E."/>
            <person name="Jarju S."/>
            <person name="Secka A."/>
            <person name="Antonio M."/>
            <person name="Oren A."/>
            <person name="Chaudhuri R.R."/>
            <person name="La Ragione R."/>
            <person name="Hildebrand F."/>
            <person name="Pallen M.J."/>
        </authorList>
    </citation>
    <scope>NUCLEOTIDE SEQUENCE</scope>
    <source>
        <strain evidence="1">14700</strain>
    </source>
</reference>
<organism evidence="1 2">
    <name type="scientific">Candidatus Ornithospirochaeta stercoravium</name>
    <dbReference type="NCBI Taxonomy" id="2840897"/>
    <lineage>
        <taxon>Bacteria</taxon>
        <taxon>Pseudomonadati</taxon>
        <taxon>Spirochaetota</taxon>
        <taxon>Spirochaetia</taxon>
        <taxon>Spirochaetales</taxon>
        <taxon>Spirochaetaceae</taxon>
        <taxon>Spirochaetaceae incertae sedis</taxon>
        <taxon>Candidatus Ornithospirochaeta</taxon>
    </lineage>
</organism>
<accession>A0A9D9NCL7</accession>
<dbReference type="Gene3D" id="3.40.50.1100">
    <property type="match status" value="2"/>
</dbReference>
<dbReference type="EMBL" id="JADIMF010000058">
    <property type="protein sequence ID" value="MBO8468857.1"/>
    <property type="molecule type" value="Genomic_DNA"/>
</dbReference>